<reference evidence="2 3" key="1">
    <citation type="journal article" date="2024" name="BMC Genomics">
        <title>De novo assembly and annotation of Popillia japonica's genome with initial clues to its potential as an invasive pest.</title>
        <authorList>
            <person name="Cucini C."/>
            <person name="Boschi S."/>
            <person name="Funari R."/>
            <person name="Cardaioli E."/>
            <person name="Iannotti N."/>
            <person name="Marturano G."/>
            <person name="Paoli F."/>
            <person name="Bruttini M."/>
            <person name="Carapelli A."/>
            <person name="Frati F."/>
            <person name="Nardi F."/>
        </authorList>
    </citation>
    <scope>NUCLEOTIDE SEQUENCE [LARGE SCALE GENOMIC DNA]</scope>
    <source>
        <strain evidence="2">DMR45628</strain>
    </source>
</reference>
<proteinExistence type="predicted"/>
<organism evidence="2 3">
    <name type="scientific">Popillia japonica</name>
    <name type="common">Japanese beetle</name>
    <dbReference type="NCBI Taxonomy" id="7064"/>
    <lineage>
        <taxon>Eukaryota</taxon>
        <taxon>Metazoa</taxon>
        <taxon>Ecdysozoa</taxon>
        <taxon>Arthropoda</taxon>
        <taxon>Hexapoda</taxon>
        <taxon>Insecta</taxon>
        <taxon>Pterygota</taxon>
        <taxon>Neoptera</taxon>
        <taxon>Endopterygota</taxon>
        <taxon>Coleoptera</taxon>
        <taxon>Polyphaga</taxon>
        <taxon>Scarabaeiformia</taxon>
        <taxon>Scarabaeidae</taxon>
        <taxon>Rutelinae</taxon>
        <taxon>Popillia</taxon>
    </lineage>
</organism>
<evidence type="ECO:0000313" key="3">
    <source>
        <dbReference type="Proteomes" id="UP001458880"/>
    </source>
</evidence>
<evidence type="ECO:0000256" key="1">
    <source>
        <dbReference type="SAM" id="Coils"/>
    </source>
</evidence>
<sequence>MKRKQEIADLRRECLRLRRAAQRHRNGNEAETIEIEHREAKRELRRAINRSKALCWKQVTEEVNAETIAIEHREAKRELRRAINRSKALCWKQVTEEANADPWGLGY</sequence>
<protein>
    <submittedName>
        <fullName evidence="2">Uncharacterized protein</fullName>
    </submittedName>
</protein>
<feature type="coiled-coil region" evidence="1">
    <location>
        <begin position="7"/>
        <end position="85"/>
    </location>
</feature>
<keyword evidence="3" id="KW-1185">Reference proteome</keyword>
<gene>
    <name evidence="2" type="ORF">QE152_g34338</name>
</gene>
<comment type="caution">
    <text evidence="2">The sequence shown here is derived from an EMBL/GenBank/DDBJ whole genome shotgun (WGS) entry which is preliminary data.</text>
</comment>
<evidence type="ECO:0000313" key="2">
    <source>
        <dbReference type="EMBL" id="KAK9693259.1"/>
    </source>
</evidence>
<name>A0AAW1IU30_POPJA</name>
<dbReference type="EMBL" id="JASPKY010000547">
    <property type="protein sequence ID" value="KAK9693259.1"/>
    <property type="molecule type" value="Genomic_DNA"/>
</dbReference>
<dbReference type="AlphaFoldDB" id="A0AAW1IU30"/>
<dbReference type="Proteomes" id="UP001458880">
    <property type="component" value="Unassembled WGS sequence"/>
</dbReference>
<keyword evidence="1" id="KW-0175">Coiled coil</keyword>
<accession>A0AAW1IU30</accession>